<dbReference type="GO" id="GO:0006397">
    <property type="term" value="P:mRNA processing"/>
    <property type="evidence" value="ECO:0007669"/>
    <property type="project" value="UniProtKB-KW"/>
</dbReference>
<evidence type="ECO:0000313" key="4">
    <source>
        <dbReference type="EMBL" id="KAJ7766081.1"/>
    </source>
</evidence>
<evidence type="ECO:0000313" key="5">
    <source>
        <dbReference type="Proteomes" id="UP001215598"/>
    </source>
</evidence>
<sequence length="216" mass="23676">MFSVLRLRTAAIAFRGARTQALRLPLTTLRPLSTTVRLWEEAAVATPNKSSRQIFWHLQLEGHRWNHCREPLVCIGCGIEGHEREDCPNPDPARIDAAYADTKCWRCGDAGHLSQECTQPPPNCYHCGAGDHDIRQCSTRQAMLAERRAAWDALTEEEKAAIKATAKAAREAAKAARVAAWDALPEATRKAVTTAARKAAGDIVKAREAAQTTTPA</sequence>
<accession>A0AAD7JNC4</accession>
<organism evidence="4 5">
    <name type="scientific">Mycena metata</name>
    <dbReference type="NCBI Taxonomy" id="1033252"/>
    <lineage>
        <taxon>Eukaryota</taxon>
        <taxon>Fungi</taxon>
        <taxon>Dikarya</taxon>
        <taxon>Basidiomycota</taxon>
        <taxon>Agaricomycotina</taxon>
        <taxon>Agaricomycetes</taxon>
        <taxon>Agaricomycetidae</taxon>
        <taxon>Agaricales</taxon>
        <taxon>Marasmiineae</taxon>
        <taxon>Mycenaceae</taxon>
        <taxon>Mycena</taxon>
    </lineage>
</organism>
<reference evidence="4" key="1">
    <citation type="submission" date="2023-03" db="EMBL/GenBank/DDBJ databases">
        <title>Massive genome expansion in bonnet fungi (Mycena s.s.) driven by repeated elements and novel gene families across ecological guilds.</title>
        <authorList>
            <consortium name="Lawrence Berkeley National Laboratory"/>
            <person name="Harder C.B."/>
            <person name="Miyauchi S."/>
            <person name="Viragh M."/>
            <person name="Kuo A."/>
            <person name="Thoen E."/>
            <person name="Andreopoulos B."/>
            <person name="Lu D."/>
            <person name="Skrede I."/>
            <person name="Drula E."/>
            <person name="Henrissat B."/>
            <person name="Morin E."/>
            <person name="Kohler A."/>
            <person name="Barry K."/>
            <person name="LaButti K."/>
            <person name="Morin E."/>
            <person name="Salamov A."/>
            <person name="Lipzen A."/>
            <person name="Mereny Z."/>
            <person name="Hegedus B."/>
            <person name="Baldrian P."/>
            <person name="Stursova M."/>
            <person name="Weitz H."/>
            <person name="Taylor A."/>
            <person name="Grigoriev I.V."/>
            <person name="Nagy L.G."/>
            <person name="Martin F."/>
            <person name="Kauserud H."/>
        </authorList>
    </citation>
    <scope>NUCLEOTIDE SEQUENCE</scope>
    <source>
        <strain evidence="4">CBHHK182m</strain>
    </source>
</reference>
<name>A0AAD7JNC4_9AGAR</name>
<protein>
    <recommendedName>
        <fullName evidence="3">CCHC-type domain-containing protein</fullName>
    </recommendedName>
</protein>
<keyword evidence="2" id="KW-0479">Metal-binding</keyword>
<dbReference type="SUPFAM" id="SSF57756">
    <property type="entry name" value="Retrovirus zinc finger-like domains"/>
    <property type="match status" value="1"/>
</dbReference>
<feature type="domain" description="CCHC-type" evidence="3">
    <location>
        <begin position="103"/>
        <end position="119"/>
    </location>
</feature>
<dbReference type="PROSITE" id="PS50158">
    <property type="entry name" value="ZF_CCHC"/>
    <property type="match status" value="2"/>
</dbReference>
<dbReference type="InterPro" id="IPR036875">
    <property type="entry name" value="Znf_CCHC_sf"/>
</dbReference>
<keyword evidence="5" id="KW-1185">Reference proteome</keyword>
<keyword evidence="2" id="KW-0862">Zinc</keyword>
<evidence type="ECO:0000259" key="3">
    <source>
        <dbReference type="PROSITE" id="PS50158"/>
    </source>
</evidence>
<dbReference type="GO" id="GO:0008270">
    <property type="term" value="F:zinc ion binding"/>
    <property type="evidence" value="ECO:0007669"/>
    <property type="project" value="UniProtKB-KW"/>
</dbReference>
<keyword evidence="1" id="KW-0507">mRNA processing</keyword>
<evidence type="ECO:0000256" key="2">
    <source>
        <dbReference type="PROSITE-ProRule" id="PRU00047"/>
    </source>
</evidence>
<dbReference type="SMART" id="SM00343">
    <property type="entry name" value="ZnF_C2HC"/>
    <property type="match status" value="3"/>
</dbReference>
<comment type="caution">
    <text evidence="4">The sequence shown here is derived from an EMBL/GenBank/DDBJ whole genome shotgun (WGS) entry which is preliminary data.</text>
</comment>
<dbReference type="Gene3D" id="4.10.60.10">
    <property type="entry name" value="Zinc finger, CCHC-type"/>
    <property type="match status" value="1"/>
</dbReference>
<dbReference type="Proteomes" id="UP001215598">
    <property type="component" value="Unassembled WGS sequence"/>
</dbReference>
<feature type="domain" description="CCHC-type" evidence="3">
    <location>
        <begin position="74"/>
        <end position="89"/>
    </location>
</feature>
<proteinExistence type="predicted"/>
<keyword evidence="2" id="KW-0863">Zinc-finger</keyword>
<dbReference type="InterPro" id="IPR001878">
    <property type="entry name" value="Znf_CCHC"/>
</dbReference>
<dbReference type="AlphaFoldDB" id="A0AAD7JNC4"/>
<evidence type="ECO:0000256" key="1">
    <source>
        <dbReference type="ARBA" id="ARBA00022664"/>
    </source>
</evidence>
<dbReference type="Pfam" id="PF00098">
    <property type="entry name" value="zf-CCHC"/>
    <property type="match status" value="1"/>
</dbReference>
<dbReference type="EMBL" id="JARKIB010000024">
    <property type="protein sequence ID" value="KAJ7766081.1"/>
    <property type="molecule type" value="Genomic_DNA"/>
</dbReference>
<gene>
    <name evidence="4" type="ORF">B0H16DRAFT_1717312</name>
</gene>
<dbReference type="GO" id="GO:0003676">
    <property type="term" value="F:nucleic acid binding"/>
    <property type="evidence" value="ECO:0007669"/>
    <property type="project" value="InterPro"/>
</dbReference>